<dbReference type="InterPro" id="IPR000504">
    <property type="entry name" value="RRM_dom"/>
</dbReference>
<dbReference type="Pfam" id="PF00076">
    <property type="entry name" value="RRM_1"/>
    <property type="match status" value="1"/>
</dbReference>
<evidence type="ECO:0000256" key="1">
    <source>
        <dbReference type="PROSITE-ProRule" id="PRU00176"/>
    </source>
</evidence>
<dbReference type="PROSITE" id="PS50102">
    <property type="entry name" value="RRM"/>
    <property type="match status" value="1"/>
</dbReference>
<feature type="domain" description="RRM" evidence="3">
    <location>
        <begin position="159"/>
        <end position="243"/>
    </location>
</feature>
<sequence>MNKPLPIKPPRSMKKQPVRNPTYSLFDTMTPSLDWLNTSKRKHSFSSSLKDVTSTDHKDEGPGGGFWRRASLPNYFTSVKQDCDHSMLNVCQDCITKVSSPSSFTTFDLPKEPSFTIPPFLDSFSPCSSFIYPDEAFFIGDLLSPSTSLDSFPDLNTFYCIKITNIPWDISQKDIRLFFKDFEFPSPSLHAQSIHIMMDRMTGKTLSCCYLEFMTEREAQRAMDYGNQRMLKNRLVTIHRCSSAEFLTTTFPKWQSGFMGHRANEPTQSVFQPFVTSEEMNSILVICKNYKLHFSRKCAERPFENIISIVTKYPWENEWVTVVQKDAIFDMLKSSMDILKCHLAKEVVHIDDSLLHRMARVGIMCPAFTEPQKASLLQTAHIKCPMMDIESYMLKSRPLPLDHSYVHVTTANTSLLDILNASPSASRNESDEESYFFCEKEDDEESFCQLQLVQ</sequence>
<dbReference type="InterPro" id="IPR012677">
    <property type="entry name" value="Nucleotide-bd_a/b_plait_sf"/>
</dbReference>
<proteinExistence type="predicted"/>
<dbReference type="GO" id="GO:0003723">
    <property type="term" value="F:RNA binding"/>
    <property type="evidence" value="ECO:0007669"/>
    <property type="project" value="UniProtKB-UniRule"/>
</dbReference>
<evidence type="ECO:0000259" key="3">
    <source>
        <dbReference type="PROSITE" id="PS50102"/>
    </source>
</evidence>
<gene>
    <name evidence="4" type="ORF">INT47_008622</name>
</gene>
<comment type="caution">
    <text evidence="4">The sequence shown here is derived from an EMBL/GenBank/DDBJ whole genome shotgun (WGS) entry which is preliminary data.</text>
</comment>
<keyword evidence="1" id="KW-0694">RNA-binding</keyword>
<dbReference type="CDD" id="cd12254">
    <property type="entry name" value="RRM_hnRNPH_ESRPs_RBM12_like"/>
    <property type="match status" value="1"/>
</dbReference>
<reference evidence="4" key="1">
    <citation type="submission" date="2020-12" db="EMBL/GenBank/DDBJ databases">
        <title>Metabolic potential, ecology and presence of endohyphal bacteria is reflected in genomic diversity of Mucoromycotina.</title>
        <authorList>
            <person name="Muszewska A."/>
            <person name="Okrasinska A."/>
            <person name="Steczkiewicz K."/>
            <person name="Drgas O."/>
            <person name="Orlowska M."/>
            <person name="Perlinska-Lenart U."/>
            <person name="Aleksandrzak-Piekarczyk T."/>
            <person name="Szatraj K."/>
            <person name="Zielenkiewicz U."/>
            <person name="Pilsyk S."/>
            <person name="Malc E."/>
            <person name="Mieczkowski P."/>
            <person name="Kruszewska J.S."/>
            <person name="Biernat P."/>
            <person name="Pawlowska J."/>
        </authorList>
    </citation>
    <scope>NUCLEOTIDE SEQUENCE</scope>
    <source>
        <strain evidence="4">WA0000017839</strain>
    </source>
</reference>
<dbReference type="SMART" id="SM00360">
    <property type="entry name" value="RRM"/>
    <property type="match status" value="1"/>
</dbReference>
<dbReference type="InterPro" id="IPR035979">
    <property type="entry name" value="RBD_domain_sf"/>
</dbReference>
<feature type="region of interest" description="Disordered" evidence="2">
    <location>
        <begin position="1"/>
        <end position="21"/>
    </location>
</feature>
<dbReference type="EMBL" id="JAEPRD010000109">
    <property type="protein sequence ID" value="KAG2198518.1"/>
    <property type="molecule type" value="Genomic_DNA"/>
</dbReference>
<evidence type="ECO:0000256" key="2">
    <source>
        <dbReference type="SAM" id="MobiDB-lite"/>
    </source>
</evidence>
<evidence type="ECO:0000313" key="5">
    <source>
        <dbReference type="Proteomes" id="UP000603453"/>
    </source>
</evidence>
<keyword evidence="5" id="KW-1185">Reference proteome</keyword>
<protein>
    <recommendedName>
        <fullName evidence="3">RRM domain-containing protein</fullName>
    </recommendedName>
</protein>
<dbReference type="Proteomes" id="UP000603453">
    <property type="component" value="Unassembled WGS sequence"/>
</dbReference>
<accession>A0A8H7V066</accession>
<organism evidence="4 5">
    <name type="scientific">Mucor saturninus</name>
    <dbReference type="NCBI Taxonomy" id="64648"/>
    <lineage>
        <taxon>Eukaryota</taxon>
        <taxon>Fungi</taxon>
        <taxon>Fungi incertae sedis</taxon>
        <taxon>Mucoromycota</taxon>
        <taxon>Mucoromycotina</taxon>
        <taxon>Mucoromycetes</taxon>
        <taxon>Mucorales</taxon>
        <taxon>Mucorineae</taxon>
        <taxon>Mucoraceae</taxon>
        <taxon>Mucor</taxon>
    </lineage>
</organism>
<dbReference type="Gene3D" id="3.30.70.330">
    <property type="match status" value="1"/>
</dbReference>
<dbReference type="AlphaFoldDB" id="A0A8H7V066"/>
<evidence type="ECO:0000313" key="4">
    <source>
        <dbReference type="EMBL" id="KAG2198518.1"/>
    </source>
</evidence>
<dbReference type="SUPFAM" id="SSF54928">
    <property type="entry name" value="RNA-binding domain, RBD"/>
    <property type="match status" value="1"/>
</dbReference>
<name>A0A8H7V066_9FUNG</name>
<dbReference type="OrthoDB" id="336240at2759"/>